<keyword evidence="1" id="KW-0175">Coiled coil</keyword>
<dbReference type="KEGG" id="foc:113203417"/>
<dbReference type="Proteomes" id="UP000504606">
    <property type="component" value="Unplaced"/>
</dbReference>
<accession>A0A9C6TZ76</accession>
<evidence type="ECO:0000256" key="1">
    <source>
        <dbReference type="SAM" id="Coils"/>
    </source>
</evidence>
<dbReference type="AlphaFoldDB" id="A0A9C6TZ76"/>
<dbReference type="OrthoDB" id="73401at2759"/>
<dbReference type="RefSeq" id="XP_052119697.1">
    <property type="nucleotide sequence ID" value="XM_052263737.1"/>
</dbReference>
<organism evidence="2 3">
    <name type="scientific">Frankliniella occidentalis</name>
    <name type="common">Western flower thrips</name>
    <name type="synonym">Euthrips occidentalis</name>
    <dbReference type="NCBI Taxonomy" id="133901"/>
    <lineage>
        <taxon>Eukaryota</taxon>
        <taxon>Metazoa</taxon>
        <taxon>Ecdysozoa</taxon>
        <taxon>Arthropoda</taxon>
        <taxon>Hexapoda</taxon>
        <taxon>Insecta</taxon>
        <taxon>Pterygota</taxon>
        <taxon>Neoptera</taxon>
        <taxon>Paraneoptera</taxon>
        <taxon>Thysanoptera</taxon>
        <taxon>Terebrantia</taxon>
        <taxon>Thripoidea</taxon>
        <taxon>Thripidae</taxon>
        <taxon>Frankliniella</taxon>
    </lineage>
</organism>
<feature type="coiled-coil region" evidence="1">
    <location>
        <begin position="634"/>
        <end position="770"/>
    </location>
</feature>
<name>A0A9C6TZ76_FRAOC</name>
<sequence>MESCVTSASTFSTMVREFELEGNNALMVNSLLDALNEMVNTNILVEAEECSKRTFISSIGKLLSLVDCSSSLAWSILHVLEVYFNATVSDTTLKEVKKLTPMVSKLAVSALTDEKKVRLLKVLQTLTYGIKLLWPDSYTVPLFSSLIDWSKVGNQSLVVQLSLSVLSNLLHQNSVALPILMKTVNLKTFMNDLLHVRGYVECKMEVCKLMLLLGDLIYEKPEEEEIMNFIKVTLFTVLEATKCENRSRLQHCVSFFADSINSKKISVRNLHQPWIPESVCKVVDLLETGIDSMNPEIAMLLFKFLGILVPLKISTLSSFNSQIMKLGVGWVKRHSVKAGEATNTMYLILIHQSDADSSSTCGLNKNDLVSVFIPLLRNTPTSRDSYLFLTTLLNFFTVTLDNKLFSMELQSVLNKEVVELLLASIPPTLVLWNDYSALDHVVEMYVHLFVFVCKIGTSCCDNSWMKSYTLWLREQKVLSLLAVALMCGSNNLKSNVLSLICSAGFPGDCLALLAKAMADGGKGCLAAGNVDHPYELLRNPSPSSVSTLIEVKNVLRNVKNKEEIISADKILQFYEYTDNVNSDIQKSLLASLTKATEVNSLLEEKMYLANQISNQFREKFEKLRPEFEQVCAKYELANKTIQSYNQEIAVLKERLSQEVSTCQTTVQSLKETIQRQEKDLYESIRNLKSLKEQLLLKENILTSHQEELESLQMERNALKEKEEESQAVNSKLEKENVQLELLLKQVREKVAQLENDKIAREKEIGELQRIRDTVFEITGGRKKF</sequence>
<proteinExistence type="predicted"/>
<gene>
    <name evidence="3" type="primary">LOC113203417</name>
</gene>
<keyword evidence="2" id="KW-1185">Reference proteome</keyword>
<reference evidence="3" key="1">
    <citation type="submission" date="2025-08" db="UniProtKB">
        <authorList>
            <consortium name="RefSeq"/>
        </authorList>
    </citation>
    <scope>IDENTIFICATION</scope>
    <source>
        <tissue evidence="3">Whole organism</tissue>
    </source>
</reference>
<dbReference type="GeneID" id="113203417"/>
<evidence type="ECO:0000313" key="3">
    <source>
        <dbReference type="RefSeq" id="XP_052119697.1"/>
    </source>
</evidence>
<protein>
    <submittedName>
        <fullName evidence="3">Uncharacterized protein LOC113203417</fullName>
    </submittedName>
</protein>
<evidence type="ECO:0000313" key="2">
    <source>
        <dbReference type="Proteomes" id="UP000504606"/>
    </source>
</evidence>